<evidence type="ECO:0000313" key="2">
    <source>
        <dbReference type="EMBL" id="SNX66839.1"/>
    </source>
</evidence>
<gene>
    <name evidence="2" type="ORF">SAMN05877753_101151</name>
</gene>
<dbReference type="InterPro" id="IPR019734">
    <property type="entry name" value="TPR_rpt"/>
</dbReference>
<dbReference type="InterPro" id="IPR011990">
    <property type="entry name" value="TPR-like_helical_dom_sf"/>
</dbReference>
<feature type="repeat" description="TPR" evidence="1">
    <location>
        <begin position="396"/>
        <end position="429"/>
    </location>
</feature>
<dbReference type="PROSITE" id="PS50005">
    <property type="entry name" value="TPR"/>
    <property type="match status" value="1"/>
</dbReference>
<protein>
    <submittedName>
        <fullName evidence="2">Uncharacterized protein</fullName>
    </submittedName>
</protein>
<keyword evidence="1" id="KW-0802">TPR repeat</keyword>
<organism evidence="2 3">
    <name type="scientific">Bacillus oleivorans</name>
    <dbReference type="NCBI Taxonomy" id="1448271"/>
    <lineage>
        <taxon>Bacteria</taxon>
        <taxon>Bacillati</taxon>
        <taxon>Bacillota</taxon>
        <taxon>Bacilli</taxon>
        <taxon>Bacillales</taxon>
        <taxon>Bacillaceae</taxon>
        <taxon>Bacillus</taxon>
    </lineage>
</organism>
<evidence type="ECO:0000313" key="3">
    <source>
        <dbReference type="Proteomes" id="UP000219546"/>
    </source>
</evidence>
<accession>A0A285CH53</accession>
<dbReference type="RefSeq" id="WP_097156688.1">
    <property type="nucleotide sequence ID" value="NZ_JBEPMQ010000012.1"/>
</dbReference>
<keyword evidence="3" id="KW-1185">Reference proteome</keyword>
<evidence type="ECO:0000256" key="1">
    <source>
        <dbReference type="PROSITE-ProRule" id="PRU00339"/>
    </source>
</evidence>
<dbReference type="OrthoDB" id="2676051at2"/>
<dbReference type="AlphaFoldDB" id="A0A285CH53"/>
<reference evidence="2 3" key="1">
    <citation type="submission" date="2017-08" db="EMBL/GenBank/DDBJ databases">
        <authorList>
            <person name="de Groot N.N."/>
        </authorList>
    </citation>
    <scope>NUCLEOTIDE SEQUENCE [LARGE SCALE GENOMIC DNA]</scope>
    <source>
        <strain evidence="2 3">JC228</strain>
    </source>
</reference>
<sequence>MSEKQMVAIQTKKKTKLVTIQRMAFYHMMKVVEAYDEQHQCYLLFYYKNQYLTYRKVSALPMCCRLKSVFSDGILINAPHPLIEQLITGTNTFTFQSFNQLLQKAEQHFSNQETSLIFSFFDSFIPKEKIISLMRNKYNQYRRNGQFFKAYQIIKVCLDYAPENSWARDMSHNLQYHPFETLYDEGGPSLLYKDPLYVEIHSFSNRHDQHYFSQLQEKLSQEGRWMDQILLYIDQMMNSKDDVSFASFYSLLTSQLKERDTTYLLFDLLENDVQIPELRQALIDLLIKNGQYEDAINVIMDSHSAVSSTQYHQVQTLLEQKQLDTSKLRIENMNHILVHETEPHRLEKMLRLCLPILLKKYDFSFTHQWLKPFRELNVTLPILKKVNTMAAIKDDPENQLQLGELYFEFQQFEQAIDCFSFEMELNPKDVRPIQWLAKAYRELGKKEESLAYQNILAAIQKRA</sequence>
<dbReference type="Proteomes" id="UP000219546">
    <property type="component" value="Unassembled WGS sequence"/>
</dbReference>
<dbReference type="Gene3D" id="1.25.40.10">
    <property type="entry name" value="Tetratricopeptide repeat domain"/>
    <property type="match status" value="1"/>
</dbReference>
<dbReference type="SUPFAM" id="SSF48452">
    <property type="entry name" value="TPR-like"/>
    <property type="match status" value="1"/>
</dbReference>
<name>A0A285CH53_9BACI</name>
<dbReference type="EMBL" id="OAOP01000001">
    <property type="protein sequence ID" value="SNX66839.1"/>
    <property type="molecule type" value="Genomic_DNA"/>
</dbReference>
<proteinExistence type="predicted"/>